<keyword evidence="4 5" id="KW-0694">RNA-binding</keyword>
<dbReference type="PROSITE" id="PS50142">
    <property type="entry name" value="RNASE_3_2"/>
    <property type="match status" value="1"/>
</dbReference>
<dbReference type="GO" id="GO:0004525">
    <property type="term" value="F:ribonuclease III activity"/>
    <property type="evidence" value="ECO:0007669"/>
    <property type="project" value="InterPro"/>
</dbReference>
<gene>
    <name evidence="9" type="ORF">DFH94DRAFT_439866</name>
</gene>
<feature type="compositionally biased region" description="Pro residues" evidence="6">
    <location>
        <begin position="106"/>
        <end position="118"/>
    </location>
</feature>
<evidence type="ECO:0000256" key="2">
    <source>
        <dbReference type="ARBA" id="ARBA00022759"/>
    </source>
</evidence>
<evidence type="ECO:0000256" key="5">
    <source>
        <dbReference type="PROSITE-ProRule" id="PRU00266"/>
    </source>
</evidence>
<reference evidence="9" key="2">
    <citation type="journal article" date="2020" name="Nat. Commun.">
        <title>Large-scale genome sequencing of mycorrhizal fungi provides insights into the early evolution of symbiotic traits.</title>
        <authorList>
            <person name="Miyauchi S."/>
            <person name="Kiss E."/>
            <person name="Kuo A."/>
            <person name="Drula E."/>
            <person name="Kohler A."/>
            <person name="Sanchez-Garcia M."/>
            <person name="Morin E."/>
            <person name="Andreopoulos B."/>
            <person name="Barry K.W."/>
            <person name="Bonito G."/>
            <person name="Buee M."/>
            <person name="Carver A."/>
            <person name="Chen C."/>
            <person name="Cichocki N."/>
            <person name="Clum A."/>
            <person name="Culley D."/>
            <person name="Crous P.W."/>
            <person name="Fauchery L."/>
            <person name="Girlanda M."/>
            <person name="Hayes R.D."/>
            <person name="Keri Z."/>
            <person name="LaButti K."/>
            <person name="Lipzen A."/>
            <person name="Lombard V."/>
            <person name="Magnuson J."/>
            <person name="Maillard F."/>
            <person name="Murat C."/>
            <person name="Nolan M."/>
            <person name="Ohm R.A."/>
            <person name="Pangilinan J."/>
            <person name="Pereira M.F."/>
            <person name="Perotto S."/>
            <person name="Peter M."/>
            <person name="Pfister S."/>
            <person name="Riley R."/>
            <person name="Sitrit Y."/>
            <person name="Stielow J.B."/>
            <person name="Szollosi G."/>
            <person name="Zifcakova L."/>
            <person name="Stursova M."/>
            <person name="Spatafora J.W."/>
            <person name="Tedersoo L."/>
            <person name="Vaario L.M."/>
            <person name="Yamada A."/>
            <person name="Yan M."/>
            <person name="Wang P."/>
            <person name="Xu J."/>
            <person name="Bruns T."/>
            <person name="Baldrian P."/>
            <person name="Vilgalys R."/>
            <person name="Dunand C."/>
            <person name="Henrissat B."/>
            <person name="Grigoriev I.V."/>
            <person name="Hibbett D."/>
            <person name="Nagy L.G."/>
            <person name="Martin F.M."/>
        </authorList>
    </citation>
    <scope>NUCLEOTIDE SEQUENCE</scope>
    <source>
        <strain evidence="9">Prilba</strain>
    </source>
</reference>
<accession>A0A9P5MXB8</accession>
<feature type="region of interest" description="Disordered" evidence="6">
    <location>
        <begin position="96"/>
        <end position="118"/>
    </location>
</feature>
<evidence type="ECO:0000256" key="6">
    <source>
        <dbReference type="SAM" id="MobiDB-lite"/>
    </source>
</evidence>
<reference evidence="9" key="1">
    <citation type="submission" date="2019-10" db="EMBL/GenBank/DDBJ databases">
        <authorList>
            <consortium name="DOE Joint Genome Institute"/>
            <person name="Kuo A."/>
            <person name="Miyauchi S."/>
            <person name="Kiss E."/>
            <person name="Drula E."/>
            <person name="Kohler A."/>
            <person name="Sanchez-Garcia M."/>
            <person name="Andreopoulos B."/>
            <person name="Barry K.W."/>
            <person name="Bonito G."/>
            <person name="Buee M."/>
            <person name="Carver A."/>
            <person name="Chen C."/>
            <person name="Cichocki N."/>
            <person name="Clum A."/>
            <person name="Culley D."/>
            <person name="Crous P.W."/>
            <person name="Fauchery L."/>
            <person name="Girlanda M."/>
            <person name="Hayes R."/>
            <person name="Keri Z."/>
            <person name="LaButti K."/>
            <person name="Lipzen A."/>
            <person name="Lombard V."/>
            <person name="Magnuson J."/>
            <person name="Maillard F."/>
            <person name="Morin E."/>
            <person name="Murat C."/>
            <person name="Nolan M."/>
            <person name="Ohm R."/>
            <person name="Pangilinan J."/>
            <person name="Pereira M."/>
            <person name="Perotto S."/>
            <person name="Peter M."/>
            <person name="Riley R."/>
            <person name="Sitrit Y."/>
            <person name="Stielow B."/>
            <person name="Szollosi G."/>
            <person name="Zifcakova L."/>
            <person name="Stursova M."/>
            <person name="Spatafora J.W."/>
            <person name="Tedersoo L."/>
            <person name="Vaario L.-M."/>
            <person name="Yamada A."/>
            <person name="Yan M."/>
            <person name="Wang P."/>
            <person name="Xu J."/>
            <person name="Bruns T."/>
            <person name="Baldrian P."/>
            <person name="Vilgalys R."/>
            <person name="Henrissat B."/>
            <person name="Grigoriev I.V."/>
            <person name="Hibbett D."/>
            <person name="Nagy L.G."/>
            <person name="Martin F.M."/>
        </authorList>
    </citation>
    <scope>NUCLEOTIDE SEQUENCE</scope>
    <source>
        <strain evidence="9">Prilba</strain>
    </source>
</reference>
<evidence type="ECO:0000313" key="10">
    <source>
        <dbReference type="Proteomes" id="UP000759537"/>
    </source>
</evidence>
<dbReference type="Gene3D" id="1.10.1520.10">
    <property type="entry name" value="Ribonuclease III domain"/>
    <property type="match status" value="1"/>
</dbReference>
<protein>
    <recommendedName>
        <fullName evidence="11">DRBM domain-containing protein</fullName>
    </recommendedName>
</protein>
<keyword evidence="10" id="KW-1185">Reference proteome</keyword>
<dbReference type="PANTHER" id="PTHR11207">
    <property type="entry name" value="RIBONUCLEASE III"/>
    <property type="match status" value="1"/>
</dbReference>
<evidence type="ECO:0000256" key="1">
    <source>
        <dbReference type="ARBA" id="ARBA00022722"/>
    </source>
</evidence>
<evidence type="ECO:0000259" key="7">
    <source>
        <dbReference type="PROSITE" id="PS50137"/>
    </source>
</evidence>
<feature type="domain" description="DRBM" evidence="7">
    <location>
        <begin position="123"/>
        <end position="193"/>
    </location>
</feature>
<dbReference type="Proteomes" id="UP000759537">
    <property type="component" value="Unassembled WGS sequence"/>
</dbReference>
<evidence type="ECO:0000259" key="8">
    <source>
        <dbReference type="PROSITE" id="PS50142"/>
    </source>
</evidence>
<dbReference type="Gene3D" id="3.30.160.20">
    <property type="match status" value="1"/>
</dbReference>
<proteinExistence type="predicted"/>
<dbReference type="PANTHER" id="PTHR11207:SF0">
    <property type="entry name" value="RIBONUCLEASE 3"/>
    <property type="match status" value="1"/>
</dbReference>
<dbReference type="AlphaFoldDB" id="A0A9P5MXB8"/>
<keyword evidence="1" id="KW-0540">Nuclease</keyword>
<keyword evidence="2" id="KW-0255">Endonuclease</keyword>
<dbReference type="InterPro" id="IPR036389">
    <property type="entry name" value="RNase_III_sf"/>
</dbReference>
<evidence type="ECO:0000256" key="3">
    <source>
        <dbReference type="ARBA" id="ARBA00022801"/>
    </source>
</evidence>
<comment type="caution">
    <text evidence="9">The sequence shown here is derived from an EMBL/GenBank/DDBJ whole genome shotgun (WGS) entry which is preliminary data.</text>
</comment>
<sequence length="202" mass="21525">MAIAETLFEKRPMFSAVEVESGLSDAMSSESYDQWVSQYGLREKVACTPDLREELKEARETKHLFDAYVGALYVERGYPAVKAWIQPLVDPDFTQSSTSFGGSMANPPPPVSPPPPLPGNSLGPGVFLASFNQTAVQRGVKVEWTASQSGPGHALVWKVDCIIGGIPKGTGAGKSKQAAKEEAARQALDAMGWAAGASGPYH</sequence>
<dbReference type="SMART" id="SM00358">
    <property type="entry name" value="DSRM"/>
    <property type="match status" value="1"/>
</dbReference>
<evidence type="ECO:0008006" key="11">
    <source>
        <dbReference type="Google" id="ProtNLM"/>
    </source>
</evidence>
<dbReference type="Pfam" id="PF00035">
    <property type="entry name" value="dsrm"/>
    <property type="match status" value="1"/>
</dbReference>
<dbReference type="GO" id="GO:0003725">
    <property type="term" value="F:double-stranded RNA binding"/>
    <property type="evidence" value="ECO:0007669"/>
    <property type="project" value="TreeGrafter"/>
</dbReference>
<evidence type="ECO:0000313" key="9">
    <source>
        <dbReference type="EMBL" id="KAF8481048.1"/>
    </source>
</evidence>
<feature type="domain" description="RNase III" evidence="8">
    <location>
        <begin position="1"/>
        <end position="77"/>
    </location>
</feature>
<dbReference type="InterPro" id="IPR000999">
    <property type="entry name" value="RNase_III_dom"/>
</dbReference>
<evidence type="ECO:0000256" key="4">
    <source>
        <dbReference type="ARBA" id="ARBA00022884"/>
    </source>
</evidence>
<dbReference type="SUPFAM" id="SSF69065">
    <property type="entry name" value="RNase III domain-like"/>
    <property type="match status" value="1"/>
</dbReference>
<keyword evidence="3" id="KW-0378">Hydrolase</keyword>
<name>A0A9P5MXB8_9AGAM</name>
<dbReference type="SUPFAM" id="SSF54768">
    <property type="entry name" value="dsRNA-binding domain-like"/>
    <property type="match status" value="1"/>
</dbReference>
<dbReference type="GO" id="GO:0006396">
    <property type="term" value="P:RNA processing"/>
    <property type="evidence" value="ECO:0007669"/>
    <property type="project" value="InterPro"/>
</dbReference>
<dbReference type="OrthoDB" id="2392202at2759"/>
<dbReference type="PROSITE" id="PS50137">
    <property type="entry name" value="DS_RBD"/>
    <property type="match status" value="1"/>
</dbReference>
<dbReference type="EMBL" id="WHVB01000007">
    <property type="protein sequence ID" value="KAF8481048.1"/>
    <property type="molecule type" value="Genomic_DNA"/>
</dbReference>
<dbReference type="InterPro" id="IPR014720">
    <property type="entry name" value="dsRBD_dom"/>
</dbReference>
<organism evidence="9 10">
    <name type="scientific">Russula ochroleuca</name>
    <dbReference type="NCBI Taxonomy" id="152965"/>
    <lineage>
        <taxon>Eukaryota</taxon>
        <taxon>Fungi</taxon>
        <taxon>Dikarya</taxon>
        <taxon>Basidiomycota</taxon>
        <taxon>Agaricomycotina</taxon>
        <taxon>Agaricomycetes</taxon>
        <taxon>Russulales</taxon>
        <taxon>Russulaceae</taxon>
        <taxon>Russula</taxon>
    </lineage>
</organism>
<dbReference type="GO" id="GO:0005634">
    <property type="term" value="C:nucleus"/>
    <property type="evidence" value="ECO:0007669"/>
    <property type="project" value="TreeGrafter"/>
</dbReference>
<dbReference type="GO" id="GO:0010468">
    <property type="term" value="P:regulation of gene expression"/>
    <property type="evidence" value="ECO:0007669"/>
    <property type="project" value="TreeGrafter"/>
</dbReference>